<organism evidence="1 2">
    <name type="scientific">Mesorhizobium waimense</name>
    <dbReference type="NCBI Taxonomy" id="1300307"/>
    <lineage>
        <taxon>Bacteria</taxon>
        <taxon>Pseudomonadati</taxon>
        <taxon>Pseudomonadota</taxon>
        <taxon>Alphaproteobacteria</taxon>
        <taxon>Hyphomicrobiales</taxon>
        <taxon>Phyllobacteriaceae</taxon>
        <taxon>Mesorhizobium</taxon>
    </lineage>
</organism>
<evidence type="ECO:0008006" key="3">
    <source>
        <dbReference type="Google" id="ProtNLM"/>
    </source>
</evidence>
<dbReference type="OrthoDB" id="7745180at2"/>
<gene>
    <name evidence="1" type="ORF">D3227_28085</name>
</gene>
<dbReference type="AlphaFoldDB" id="A0A3A5KCB0"/>
<dbReference type="EMBL" id="QZWZ01000029">
    <property type="protein sequence ID" value="RJT31899.1"/>
    <property type="molecule type" value="Genomic_DNA"/>
</dbReference>
<protein>
    <recommendedName>
        <fullName evidence="3">Ribbon-helix-helix protein, CopG family</fullName>
    </recommendedName>
</protein>
<name>A0A3A5KCB0_9HYPH</name>
<evidence type="ECO:0000313" key="1">
    <source>
        <dbReference type="EMBL" id="RJT31899.1"/>
    </source>
</evidence>
<proteinExistence type="predicted"/>
<accession>A0A3A5KCB0</accession>
<comment type="caution">
    <text evidence="1">The sequence shown here is derived from an EMBL/GenBank/DDBJ whole genome shotgun (WGS) entry which is preliminary data.</text>
</comment>
<dbReference type="Proteomes" id="UP000272706">
    <property type="component" value="Unassembled WGS sequence"/>
</dbReference>
<sequence length="70" mass="7915">MDVLKRSYRLQIMLSAEELAILDAWRFEKRLPNRAGAVRALLQRGLIAKGYDAERGARSVDFGVLNRPGD</sequence>
<keyword evidence="2" id="KW-1185">Reference proteome</keyword>
<reference evidence="1 2" key="1">
    <citation type="submission" date="2018-09" db="EMBL/GenBank/DDBJ databases">
        <title>Mesorhizobium carmichaelinearum sp. nov. isolated from Carmichaelinea spp. root nodules in New Zealand.</title>
        <authorList>
            <person name="De Meyer S.E."/>
        </authorList>
    </citation>
    <scope>NUCLEOTIDE SEQUENCE [LARGE SCALE GENOMIC DNA]</scope>
    <source>
        <strain evidence="1 2">ICMP19557</strain>
    </source>
</reference>
<evidence type="ECO:0000313" key="2">
    <source>
        <dbReference type="Proteomes" id="UP000272706"/>
    </source>
</evidence>